<evidence type="ECO:0000256" key="4">
    <source>
        <dbReference type="ARBA" id="ARBA00009503"/>
    </source>
</evidence>
<comment type="pathway">
    <text evidence="3 12">Cofactor biosynthesis; tetrahydrofolate biosynthesis; 7,8-dihydrofolate from 2-amino-4-hydroxy-6-hydroxymethyl-7,8-dihydropteridine diphosphate and 4-aminobenzoate: step 1/2.</text>
</comment>
<dbReference type="InterPro" id="IPR000489">
    <property type="entry name" value="Pterin-binding_dom"/>
</dbReference>
<keyword evidence="7 12" id="KW-0808">Transferase</keyword>
<dbReference type="Gene3D" id="3.20.20.20">
    <property type="entry name" value="Dihydropteroate synthase-like"/>
    <property type="match status" value="1"/>
</dbReference>
<dbReference type="InterPro" id="IPR006390">
    <property type="entry name" value="DHP_synth_dom"/>
</dbReference>
<dbReference type="SUPFAM" id="SSF51717">
    <property type="entry name" value="Dihydropteroate synthetase-like"/>
    <property type="match status" value="1"/>
</dbReference>
<protein>
    <recommendedName>
        <fullName evidence="6 12">Dihydropteroate synthase</fullName>
        <shortName evidence="12">DHPS</shortName>
        <ecNumber evidence="5 12">2.5.1.15</ecNumber>
    </recommendedName>
    <alternativeName>
        <fullName evidence="11 12">Dihydropteroate pyrophosphorylase</fullName>
    </alternativeName>
</protein>
<comment type="catalytic activity">
    <reaction evidence="1">
        <text>(7,8-dihydropterin-6-yl)methyl diphosphate + 4-aminobenzoate = 7,8-dihydropteroate + diphosphate</text>
        <dbReference type="Rhea" id="RHEA:19949"/>
        <dbReference type="ChEBI" id="CHEBI:17836"/>
        <dbReference type="ChEBI" id="CHEBI:17839"/>
        <dbReference type="ChEBI" id="CHEBI:33019"/>
        <dbReference type="ChEBI" id="CHEBI:72950"/>
        <dbReference type="EC" id="2.5.1.15"/>
    </reaction>
</comment>
<evidence type="ECO:0000256" key="5">
    <source>
        <dbReference type="ARBA" id="ARBA00012458"/>
    </source>
</evidence>
<keyword evidence="9 12" id="KW-0460">Magnesium</keyword>
<dbReference type="PROSITE" id="PS50972">
    <property type="entry name" value="PTERIN_BINDING"/>
    <property type="match status" value="1"/>
</dbReference>
<dbReference type="InterPro" id="IPR011005">
    <property type="entry name" value="Dihydropteroate_synth-like_sf"/>
</dbReference>
<evidence type="ECO:0000256" key="3">
    <source>
        <dbReference type="ARBA" id="ARBA00004763"/>
    </source>
</evidence>
<name>A0A9X3JFR3_9LACT</name>
<evidence type="ECO:0000256" key="11">
    <source>
        <dbReference type="ARBA" id="ARBA00030193"/>
    </source>
</evidence>
<dbReference type="NCBIfam" id="TIGR01496">
    <property type="entry name" value="DHPS"/>
    <property type="match status" value="1"/>
</dbReference>
<reference evidence="14" key="1">
    <citation type="submission" date="2022-12" db="EMBL/GenBank/DDBJ databases">
        <title>Description and comparative metabolic analysis of Aerococcus sp. nov., isolated from the feces of a pig.</title>
        <authorList>
            <person name="Chang Y.-H."/>
        </authorList>
    </citation>
    <scope>NUCLEOTIDE SEQUENCE</scope>
    <source>
        <strain evidence="14">YH-aer222</strain>
    </source>
</reference>
<organism evidence="14 15">
    <name type="scientific">Aerococcus kribbianus</name>
    <dbReference type="NCBI Taxonomy" id="2999064"/>
    <lineage>
        <taxon>Bacteria</taxon>
        <taxon>Bacillati</taxon>
        <taxon>Bacillota</taxon>
        <taxon>Bacilli</taxon>
        <taxon>Lactobacillales</taxon>
        <taxon>Aerococcaceae</taxon>
        <taxon>Aerococcus</taxon>
    </lineage>
</organism>
<evidence type="ECO:0000256" key="2">
    <source>
        <dbReference type="ARBA" id="ARBA00001946"/>
    </source>
</evidence>
<feature type="domain" description="Pterin-binding" evidence="13">
    <location>
        <begin position="22"/>
        <end position="309"/>
    </location>
</feature>
<evidence type="ECO:0000256" key="9">
    <source>
        <dbReference type="ARBA" id="ARBA00022842"/>
    </source>
</evidence>
<dbReference type="PANTHER" id="PTHR20941:SF1">
    <property type="entry name" value="FOLIC ACID SYNTHESIS PROTEIN FOL1"/>
    <property type="match status" value="1"/>
</dbReference>
<evidence type="ECO:0000256" key="1">
    <source>
        <dbReference type="ARBA" id="ARBA00000012"/>
    </source>
</evidence>
<evidence type="ECO:0000313" key="15">
    <source>
        <dbReference type="Proteomes" id="UP001146670"/>
    </source>
</evidence>
<evidence type="ECO:0000256" key="12">
    <source>
        <dbReference type="RuleBase" id="RU361205"/>
    </source>
</evidence>
<evidence type="ECO:0000256" key="10">
    <source>
        <dbReference type="ARBA" id="ARBA00022909"/>
    </source>
</evidence>
<sequence length="329" mass="35733">MEAEQVIQFACQGRTISHGQETILCGIVNVTPDSFSDGGKWFATDKALQRATDLIAQGCQMIDIGGESTRPGSSYVEIEAEINRIVPVIRGLRAQYPEIFISVDTWKAQVAEAAIAAGADIINDITGLLGDPNMAATIAKSNAGAIIMANPVIVRPDHPSSKIFPTFGAEGVFSAEELAEFAEMDVPSLLRNYFQKSLAYADQAGLNHERIMLDPGVGFGFTKRENYQAIKFAPLIHEWGFTCFLGVSRKRFIQNTLGEIGVENDVSTEAGFAHRDQASAVLTAIAAYQGIEVVRVHAAHDHRIAQSIANHVRLANQVEAIDFPAYQDK</sequence>
<dbReference type="Pfam" id="PF00809">
    <property type="entry name" value="Pterin_bind"/>
    <property type="match status" value="1"/>
</dbReference>
<proteinExistence type="inferred from homology"/>
<dbReference type="PANTHER" id="PTHR20941">
    <property type="entry name" value="FOLATE SYNTHESIS PROTEINS"/>
    <property type="match status" value="1"/>
</dbReference>
<dbReference type="GO" id="GO:0004156">
    <property type="term" value="F:dihydropteroate synthase activity"/>
    <property type="evidence" value="ECO:0007669"/>
    <property type="project" value="UniProtKB-EC"/>
</dbReference>
<keyword evidence="8 12" id="KW-0479">Metal-binding</keyword>
<gene>
    <name evidence="14" type="primary">folP</name>
    <name evidence="14" type="ORF">OW157_06560</name>
</gene>
<dbReference type="InterPro" id="IPR045031">
    <property type="entry name" value="DHP_synth-like"/>
</dbReference>
<evidence type="ECO:0000259" key="13">
    <source>
        <dbReference type="PROSITE" id="PS50972"/>
    </source>
</evidence>
<dbReference type="GO" id="GO:0046654">
    <property type="term" value="P:tetrahydrofolate biosynthetic process"/>
    <property type="evidence" value="ECO:0007669"/>
    <property type="project" value="TreeGrafter"/>
</dbReference>
<keyword evidence="15" id="KW-1185">Reference proteome</keyword>
<dbReference type="GO" id="GO:0046656">
    <property type="term" value="P:folic acid biosynthetic process"/>
    <property type="evidence" value="ECO:0007669"/>
    <property type="project" value="UniProtKB-KW"/>
</dbReference>
<comment type="similarity">
    <text evidence="4 12">Belongs to the DHPS family.</text>
</comment>
<dbReference type="AlphaFoldDB" id="A0A9X3JFR3"/>
<evidence type="ECO:0000256" key="8">
    <source>
        <dbReference type="ARBA" id="ARBA00022723"/>
    </source>
</evidence>
<dbReference type="Proteomes" id="UP001146670">
    <property type="component" value="Unassembled WGS sequence"/>
</dbReference>
<evidence type="ECO:0000313" key="14">
    <source>
        <dbReference type="EMBL" id="MCZ0726221.1"/>
    </source>
</evidence>
<evidence type="ECO:0000256" key="7">
    <source>
        <dbReference type="ARBA" id="ARBA00022679"/>
    </source>
</evidence>
<dbReference type="GO" id="GO:0046872">
    <property type="term" value="F:metal ion binding"/>
    <property type="evidence" value="ECO:0007669"/>
    <property type="project" value="UniProtKB-KW"/>
</dbReference>
<evidence type="ECO:0000256" key="6">
    <source>
        <dbReference type="ARBA" id="ARBA00016919"/>
    </source>
</evidence>
<comment type="cofactor">
    <cofactor evidence="2 12">
        <name>Mg(2+)</name>
        <dbReference type="ChEBI" id="CHEBI:18420"/>
    </cofactor>
</comment>
<dbReference type="EMBL" id="JAPRFR010000003">
    <property type="protein sequence ID" value="MCZ0726221.1"/>
    <property type="molecule type" value="Genomic_DNA"/>
</dbReference>
<comment type="function">
    <text evidence="12">Catalyzes the condensation of para-aminobenzoate (pABA) with 6-hydroxymethyl-7,8-dihydropterin diphosphate (DHPt-PP) to form 7,8-dihydropteroate (H2Pte), the immediate precursor of folate derivatives.</text>
</comment>
<dbReference type="EC" id="2.5.1.15" evidence="5 12"/>
<keyword evidence="10 12" id="KW-0289">Folate biosynthesis</keyword>
<dbReference type="RefSeq" id="WP_268752552.1">
    <property type="nucleotide sequence ID" value="NZ_JAPRFQ010000003.1"/>
</dbReference>
<dbReference type="GO" id="GO:0005829">
    <property type="term" value="C:cytosol"/>
    <property type="evidence" value="ECO:0007669"/>
    <property type="project" value="TreeGrafter"/>
</dbReference>
<dbReference type="PROSITE" id="PS00792">
    <property type="entry name" value="DHPS_1"/>
    <property type="match status" value="1"/>
</dbReference>
<accession>A0A9X3JFR3</accession>
<comment type="caution">
    <text evidence="14">The sequence shown here is derived from an EMBL/GenBank/DDBJ whole genome shotgun (WGS) entry which is preliminary data.</text>
</comment>